<dbReference type="GO" id="GO:0005524">
    <property type="term" value="F:ATP binding"/>
    <property type="evidence" value="ECO:0007669"/>
    <property type="project" value="InterPro"/>
</dbReference>
<reference evidence="5 6" key="1">
    <citation type="submission" date="2019-10" db="EMBL/GenBank/DDBJ databases">
        <title>Genome diversity of Sutterella seckii.</title>
        <authorList>
            <person name="Chaplin A.V."/>
            <person name="Sokolova S.R."/>
            <person name="Mosin K.A."/>
            <person name="Ivanova E.L."/>
            <person name="Kochetkova T.O."/>
            <person name="Goltsov A.Y."/>
            <person name="Trofimov D.Y."/>
            <person name="Efimov B.A."/>
        </authorList>
    </citation>
    <scope>NUCLEOTIDE SEQUENCE [LARGE SCALE GENOMIC DNA]</scope>
    <source>
        <strain evidence="5 6">ASD3426</strain>
    </source>
</reference>
<dbReference type="InterPro" id="IPR049730">
    <property type="entry name" value="SNF2/RAD54-like_C"/>
</dbReference>
<keyword evidence="6" id="KW-1185">Reference proteome</keyword>
<dbReference type="InterPro" id="IPR038718">
    <property type="entry name" value="SNF2-like_sf"/>
</dbReference>
<dbReference type="PROSITE" id="PS51192">
    <property type="entry name" value="HELICASE_ATP_BIND_1"/>
    <property type="match status" value="1"/>
</dbReference>
<proteinExistence type="predicted"/>
<dbReference type="Pfam" id="PF00176">
    <property type="entry name" value="SNF2-rel_dom"/>
    <property type="match status" value="1"/>
</dbReference>
<evidence type="ECO:0000256" key="1">
    <source>
        <dbReference type="ARBA" id="ARBA00022801"/>
    </source>
</evidence>
<comment type="caution">
    <text evidence="5">The sequence shown here is derived from an EMBL/GenBank/DDBJ whole genome shotgun (WGS) entry which is preliminary data.</text>
</comment>
<gene>
    <name evidence="5" type="ORF">GBM96_07155</name>
</gene>
<feature type="compositionally biased region" description="Low complexity" evidence="2">
    <location>
        <begin position="194"/>
        <end position="204"/>
    </location>
</feature>
<dbReference type="PANTHER" id="PTHR10799">
    <property type="entry name" value="SNF2/RAD54 HELICASE FAMILY"/>
    <property type="match status" value="1"/>
</dbReference>
<evidence type="ECO:0000313" key="5">
    <source>
        <dbReference type="EMBL" id="KAB7651008.1"/>
    </source>
</evidence>
<feature type="compositionally biased region" description="Basic and acidic residues" evidence="2">
    <location>
        <begin position="589"/>
        <end position="603"/>
    </location>
</feature>
<keyword evidence="5" id="KW-0067">ATP-binding</keyword>
<protein>
    <submittedName>
        <fullName evidence="5">DEAD/DEAH box helicase</fullName>
    </submittedName>
</protein>
<evidence type="ECO:0000256" key="2">
    <source>
        <dbReference type="SAM" id="MobiDB-lite"/>
    </source>
</evidence>
<dbReference type="PROSITE" id="PS51194">
    <property type="entry name" value="HELICASE_CTER"/>
    <property type="match status" value="1"/>
</dbReference>
<dbReference type="Proteomes" id="UP000469462">
    <property type="component" value="Unassembled WGS sequence"/>
</dbReference>
<dbReference type="InterPro" id="IPR022138">
    <property type="entry name" value="DUF3670"/>
</dbReference>
<dbReference type="InterPro" id="IPR000330">
    <property type="entry name" value="SNF2_N"/>
</dbReference>
<keyword evidence="5" id="KW-0547">Nucleotide-binding</keyword>
<dbReference type="InterPro" id="IPR014001">
    <property type="entry name" value="Helicase_ATP-bd"/>
</dbReference>
<feature type="region of interest" description="Disordered" evidence="2">
    <location>
        <begin position="172"/>
        <end position="212"/>
    </location>
</feature>
<dbReference type="SMART" id="SM00490">
    <property type="entry name" value="HELICc"/>
    <property type="match status" value="1"/>
</dbReference>
<dbReference type="Pfam" id="PF12419">
    <property type="entry name" value="DUF3670"/>
    <property type="match status" value="1"/>
</dbReference>
<name>A0AAI9WMM9_9BURK</name>
<dbReference type="GO" id="GO:0004386">
    <property type="term" value="F:helicase activity"/>
    <property type="evidence" value="ECO:0007669"/>
    <property type="project" value="UniProtKB-KW"/>
</dbReference>
<dbReference type="GO" id="GO:0016787">
    <property type="term" value="F:hydrolase activity"/>
    <property type="evidence" value="ECO:0007669"/>
    <property type="project" value="UniProtKB-KW"/>
</dbReference>
<evidence type="ECO:0000313" key="6">
    <source>
        <dbReference type="Proteomes" id="UP000469462"/>
    </source>
</evidence>
<evidence type="ECO:0000259" key="3">
    <source>
        <dbReference type="PROSITE" id="PS51192"/>
    </source>
</evidence>
<dbReference type="SMART" id="SM00487">
    <property type="entry name" value="DEXDc"/>
    <property type="match status" value="1"/>
</dbReference>
<feature type="domain" description="Helicase C-terminal" evidence="4">
    <location>
        <begin position="1142"/>
        <end position="1298"/>
    </location>
</feature>
<dbReference type="Gene3D" id="3.40.50.10810">
    <property type="entry name" value="Tandem AAA-ATPase domain"/>
    <property type="match status" value="1"/>
</dbReference>
<organism evidence="5 6">
    <name type="scientific">Sutterella seckii</name>
    <dbReference type="NCBI Taxonomy" id="1944635"/>
    <lineage>
        <taxon>Bacteria</taxon>
        <taxon>Pseudomonadati</taxon>
        <taxon>Pseudomonadota</taxon>
        <taxon>Betaproteobacteria</taxon>
        <taxon>Burkholderiales</taxon>
        <taxon>Sutterellaceae</taxon>
        <taxon>Sutterella</taxon>
    </lineage>
</organism>
<sequence length="1310" mass="145384">MQGFTSGSSWECKEWFETFSSQFPNYTSPGIWIAAQERLHGLKSRKLTWDRTSRTVKLSLTNSRGQLYTLAMHFYPGSTPSVTKILGEAAKITGLIPCLASGDLPPALNDAIKASGEDVFLKNPGSIEFDPGMMSSECALLIAAFLEELEQEPGRWFRFINLNFAEEAEKLEKPAGQLSPEGGDENPRNDRAAEGASSGSYGESLQREAPSPATPFTYAKIGEIIRFAAAQIPELEVPAMEDDERLQRLRFWMPQPLPDAGTELIDALPATGLSPLIARRSWCAFGDTEAREFLKTVVRASAHSVRELLGQLIRREERQERTPAVTINPKWRKFLETQAEIFTKDASLAIDFEAGVLPTLRLEAVIKAPPSDHDEEKMRDLHVNSEIFLQSVLALTRRELLPMKPAFAIWHALSQTAAEIVAAGAVAPIPVPLTATECYDQYPGFRVFWIPAVSTPQVKTLLSEAFALTKGLLTRREGIEKTFLSGEDPAEEGAEMRAFFWCMTLITTAFVRNASEKNKEVSRLMIGRRVRKALTGDGFAPEPPAYDDLASVLSAFFALPLAAMTTPCRLVLAGELENGALKLTLRVKPRTESEEPTAAHEADETANASHGLSISDWEKLRIDPDHRVRASVELLSGTHPLFSEFGASFENPAWLPRSQWEYFLFTAMPALSAYGIEFDLPEALKKIEKPRIVLSASSAPKASPKSPRLATQGMLNAAALADFHWEIAVGDERMTLEELRARINAEGELITSGGALFHLSKADLDRLVIEWMEAQKKALTNWEKLRALLSGQIAGRTVEATEELLGKIREQAAVKELPPPQGLNATLRPYQVRGYSWLVQNALLGLGSLLADDMGLGKTVQVIAAVVELKNRGLLTTGRVIIAAPASLLVNWQREIERFAPGLTTQIFHGKERELDEGPDRPDILITSYGLLKREFPKLSELHFRLLVLDEAQAVKNSKTGQARAAQEFPADAVVALTGTPVENRLSEYWSIFSILEPGLLGTPAQFRREYVEPIEEHRDAGAIDRFRKITAPFLLRRVKTDPGILDELPEKNVVDYFTTLTPRQIALYEECLRENLEELETLDASAASADQNGRTLNAAHVRASRRGQILRMILHLKQISNSPSQFLKEISDKPDSGKAEALLELLHRCRESGRKALIFTQFREMGERLVRWIADATGKTPEFLHGGVPASKRMEMVDAFQNDPNAEVFVLSLKAGGTGLNLTAASAVIHYDLWWNPAVEDQASDRAWRIGQRRDVVVYRFITAGTFEEKVNEMLKKKRELADLAVGVGESWIGDLTDDEIKSIFSLSK</sequence>
<dbReference type="InterPro" id="IPR027417">
    <property type="entry name" value="P-loop_NTPase"/>
</dbReference>
<dbReference type="CDD" id="cd18793">
    <property type="entry name" value="SF2_C_SNF"/>
    <property type="match status" value="1"/>
</dbReference>
<keyword evidence="5" id="KW-0347">Helicase</keyword>
<feature type="region of interest" description="Disordered" evidence="2">
    <location>
        <begin position="588"/>
        <end position="610"/>
    </location>
</feature>
<feature type="domain" description="Helicase ATP-binding" evidence="3">
    <location>
        <begin position="839"/>
        <end position="999"/>
    </location>
</feature>
<evidence type="ECO:0000259" key="4">
    <source>
        <dbReference type="PROSITE" id="PS51194"/>
    </source>
</evidence>
<accession>A0AAI9WMM9</accession>
<dbReference type="Gene3D" id="3.40.50.300">
    <property type="entry name" value="P-loop containing nucleotide triphosphate hydrolases"/>
    <property type="match status" value="1"/>
</dbReference>
<dbReference type="Pfam" id="PF00271">
    <property type="entry name" value="Helicase_C"/>
    <property type="match status" value="1"/>
</dbReference>
<dbReference type="InterPro" id="IPR001650">
    <property type="entry name" value="Helicase_C-like"/>
</dbReference>
<dbReference type="SUPFAM" id="SSF52540">
    <property type="entry name" value="P-loop containing nucleoside triphosphate hydrolases"/>
    <property type="match status" value="2"/>
</dbReference>
<keyword evidence="1" id="KW-0378">Hydrolase</keyword>
<dbReference type="EMBL" id="WEHW01000023">
    <property type="protein sequence ID" value="KAB7651008.1"/>
    <property type="molecule type" value="Genomic_DNA"/>
</dbReference>
<dbReference type="RefSeq" id="WP_152157038.1">
    <property type="nucleotide sequence ID" value="NZ_WEHW01000023.1"/>
</dbReference>